<organism evidence="1 2">
    <name type="scientific">Adonisia turfae CCMR0082</name>
    <dbReference type="NCBI Taxonomy" id="2304604"/>
    <lineage>
        <taxon>Bacteria</taxon>
        <taxon>Bacillati</taxon>
        <taxon>Cyanobacteriota</taxon>
        <taxon>Adonisia</taxon>
        <taxon>Adonisia turfae</taxon>
    </lineage>
</organism>
<protein>
    <submittedName>
        <fullName evidence="1">Uncharacterized protein</fullName>
    </submittedName>
</protein>
<dbReference type="EMBL" id="QZCE01000002">
    <property type="protein sequence ID" value="NEZ63830.1"/>
    <property type="molecule type" value="Genomic_DNA"/>
</dbReference>
<sequence>MQLMGMLDSPYVRRVAMSPACYLPTQSDITVAVAWWFTQLYIADVNQPRKLPKACSLLCQR</sequence>
<gene>
    <name evidence="1" type="ORF">D0962_13710</name>
</gene>
<proteinExistence type="predicted"/>
<evidence type="ECO:0000313" key="2">
    <source>
        <dbReference type="Proteomes" id="UP000473574"/>
    </source>
</evidence>
<dbReference type="RefSeq" id="WP_163663650.1">
    <property type="nucleotide sequence ID" value="NZ_QZCE01000002.1"/>
</dbReference>
<name>A0A6M0S646_9CYAN</name>
<reference evidence="1 2" key="1">
    <citation type="journal article" date="2020" name="Microb. Ecol.">
        <title>Ecogenomics of the Marine Benthic Filamentous Cyanobacterium Adonisia.</title>
        <authorList>
            <person name="Walter J.M."/>
            <person name="Coutinho F.H."/>
            <person name="Leomil L."/>
            <person name="Hargreaves P.I."/>
            <person name="Campeao M.E."/>
            <person name="Vieira V.V."/>
            <person name="Silva B.S."/>
            <person name="Fistarol G.O."/>
            <person name="Salomon P.S."/>
            <person name="Sawabe T."/>
            <person name="Mino S."/>
            <person name="Hosokawa M."/>
            <person name="Miyashita H."/>
            <person name="Maruyama F."/>
            <person name="van Verk M.C."/>
            <person name="Dutilh B.E."/>
            <person name="Thompson C.C."/>
            <person name="Thompson F.L."/>
        </authorList>
    </citation>
    <scope>NUCLEOTIDE SEQUENCE [LARGE SCALE GENOMIC DNA]</scope>
    <source>
        <strain evidence="1 2">CCMR0082</strain>
    </source>
</reference>
<evidence type="ECO:0000313" key="1">
    <source>
        <dbReference type="EMBL" id="NEZ63830.1"/>
    </source>
</evidence>
<comment type="caution">
    <text evidence="1">The sequence shown here is derived from an EMBL/GenBank/DDBJ whole genome shotgun (WGS) entry which is preliminary data.</text>
</comment>
<dbReference type="AlphaFoldDB" id="A0A6M0S646"/>
<accession>A0A6M0S646</accession>
<dbReference type="Proteomes" id="UP000473574">
    <property type="component" value="Unassembled WGS sequence"/>
</dbReference>